<dbReference type="Proteomes" id="UP000314294">
    <property type="component" value="Unassembled WGS sequence"/>
</dbReference>
<proteinExistence type="predicted"/>
<feature type="compositionally biased region" description="Polar residues" evidence="1">
    <location>
        <begin position="72"/>
        <end position="88"/>
    </location>
</feature>
<evidence type="ECO:0000256" key="1">
    <source>
        <dbReference type="SAM" id="MobiDB-lite"/>
    </source>
</evidence>
<accession>A0A4Z2G8Z3</accession>
<name>A0A4Z2G8Z3_9TELE</name>
<reference evidence="2 3" key="1">
    <citation type="submission" date="2019-03" db="EMBL/GenBank/DDBJ databases">
        <title>First draft genome of Liparis tanakae, snailfish: a comprehensive survey of snailfish specific genes.</title>
        <authorList>
            <person name="Kim W."/>
            <person name="Song I."/>
            <person name="Jeong J.-H."/>
            <person name="Kim D."/>
            <person name="Kim S."/>
            <person name="Ryu S."/>
            <person name="Song J.Y."/>
            <person name="Lee S.K."/>
        </authorList>
    </citation>
    <scope>NUCLEOTIDE SEQUENCE [LARGE SCALE GENOMIC DNA]</scope>
    <source>
        <tissue evidence="2">Muscle</tissue>
    </source>
</reference>
<organism evidence="2 3">
    <name type="scientific">Liparis tanakae</name>
    <name type="common">Tanaka's snailfish</name>
    <dbReference type="NCBI Taxonomy" id="230148"/>
    <lineage>
        <taxon>Eukaryota</taxon>
        <taxon>Metazoa</taxon>
        <taxon>Chordata</taxon>
        <taxon>Craniata</taxon>
        <taxon>Vertebrata</taxon>
        <taxon>Euteleostomi</taxon>
        <taxon>Actinopterygii</taxon>
        <taxon>Neopterygii</taxon>
        <taxon>Teleostei</taxon>
        <taxon>Neoteleostei</taxon>
        <taxon>Acanthomorphata</taxon>
        <taxon>Eupercaria</taxon>
        <taxon>Perciformes</taxon>
        <taxon>Cottioidei</taxon>
        <taxon>Cottales</taxon>
        <taxon>Liparidae</taxon>
        <taxon>Liparis</taxon>
    </lineage>
</organism>
<sequence length="115" mass="12443">MEEEDEEEEEGGGSLEQHSVKESDLLGESLRDEDEPCALRDTGAALGAPKTSNLRVTGSTPDAIDRIRGPTLESTTRFGEASGNNTASEPDDRPSTYRYHQPTTTAERLGPRHAS</sequence>
<feature type="compositionally biased region" description="Acidic residues" evidence="1">
    <location>
        <begin position="1"/>
        <end position="11"/>
    </location>
</feature>
<feature type="region of interest" description="Disordered" evidence="1">
    <location>
        <begin position="1"/>
        <end position="115"/>
    </location>
</feature>
<protein>
    <submittedName>
        <fullName evidence="2">Uncharacterized protein</fullName>
    </submittedName>
</protein>
<dbReference type="AlphaFoldDB" id="A0A4Z2G8Z3"/>
<evidence type="ECO:0000313" key="2">
    <source>
        <dbReference type="EMBL" id="TNN50026.1"/>
    </source>
</evidence>
<keyword evidence="3" id="KW-1185">Reference proteome</keyword>
<gene>
    <name evidence="2" type="ORF">EYF80_039767</name>
</gene>
<dbReference type="EMBL" id="SRLO01000633">
    <property type="protein sequence ID" value="TNN50026.1"/>
    <property type="molecule type" value="Genomic_DNA"/>
</dbReference>
<comment type="caution">
    <text evidence="2">The sequence shown here is derived from an EMBL/GenBank/DDBJ whole genome shotgun (WGS) entry which is preliminary data.</text>
</comment>
<feature type="compositionally biased region" description="Polar residues" evidence="1">
    <location>
        <begin position="50"/>
        <end position="60"/>
    </location>
</feature>
<evidence type="ECO:0000313" key="3">
    <source>
        <dbReference type="Proteomes" id="UP000314294"/>
    </source>
</evidence>